<dbReference type="Gene3D" id="3.40.50.720">
    <property type="entry name" value="NAD(P)-binding Rossmann-like Domain"/>
    <property type="match status" value="1"/>
</dbReference>
<organism evidence="13 14">
    <name type="scientific">Candidatus Avidehalobacter gallistercoris</name>
    <dbReference type="NCBI Taxonomy" id="2840694"/>
    <lineage>
        <taxon>Bacteria</taxon>
        <taxon>Bacillati</taxon>
        <taxon>Bacillota</taxon>
        <taxon>Clostridia</taxon>
        <taxon>Eubacteriales</taxon>
        <taxon>Peptococcaceae</taxon>
        <taxon>Peptococcaceae incertae sedis</taxon>
        <taxon>Candidatus Avidehalobacter</taxon>
    </lineage>
</organism>
<dbReference type="PANTHER" id="PTHR21089">
    <property type="entry name" value="SHIKIMATE DEHYDROGENASE"/>
    <property type="match status" value="1"/>
</dbReference>
<dbReference type="GO" id="GO:0009073">
    <property type="term" value="P:aromatic amino acid family biosynthetic process"/>
    <property type="evidence" value="ECO:0007669"/>
    <property type="project" value="UniProtKB-KW"/>
</dbReference>
<evidence type="ECO:0000256" key="5">
    <source>
        <dbReference type="ARBA" id="ARBA00022679"/>
    </source>
</evidence>
<dbReference type="InterPro" id="IPR027417">
    <property type="entry name" value="P-loop_NTPase"/>
</dbReference>
<dbReference type="GO" id="GO:0000287">
    <property type="term" value="F:magnesium ion binding"/>
    <property type="evidence" value="ECO:0007669"/>
    <property type="project" value="UniProtKB-UniRule"/>
</dbReference>
<evidence type="ECO:0000256" key="4">
    <source>
        <dbReference type="ARBA" id="ARBA00022605"/>
    </source>
</evidence>
<dbReference type="InterPro" id="IPR023000">
    <property type="entry name" value="Shikimate_kinase_CS"/>
</dbReference>
<keyword evidence="6 11" id="KW-0547">Nucleotide-binding</keyword>
<dbReference type="Gene3D" id="3.40.50.10860">
    <property type="entry name" value="Leucine Dehydrogenase, chain A, domain 1"/>
    <property type="match status" value="1"/>
</dbReference>
<evidence type="ECO:0000259" key="12">
    <source>
        <dbReference type="Pfam" id="PF08501"/>
    </source>
</evidence>
<dbReference type="InterPro" id="IPR031322">
    <property type="entry name" value="Shikimate/glucono_kinase"/>
</dbReference>
<name>A0A9D1KZL2_9FIRM</name>
<feature type="binding site" evidence="11">
    <location>
        <position position="365"/>
    </location>
    <ligand>
        <name>ATP</name>
        <dbReference type="ChEBI" id="CHEBI:30616"/>
    </ligand>
</feature>
<dbReference type="GO" id="GO:0005829">
    <property type="term" value="C:cytosol"/>
    <property type="evidence" value="ECO:0007669"/>
    <property type="project" value="TreeGrafter"/>
</dbReference>
<dbReference type="InterPro" id="IPR046346">
    <property type="entry name" value="Aminoacid_DH-like_N_sf"/>
</dbReference>
<dbReference type="SUPFAM" id="SSF51735">
    <property type="entry name" value="NAD(P)-binding Rossmann-fold domains"/>
    <property type="match status" value="1"/>
</dbReference>
<evidence type="ECO:0000256" key="10">
    <source>
        <dbReference type="ARBA" id="ARBA00048567"/>
    </source>
</evidence>
<evidence type="ECO:0000256" key="9">
    <source>
        <dbReference type="ARBA" id="ARBA00023141"/>
    </source>
</evidence>
<dbReference type="SUPFAM" id="SSF53223">
    <property type="entry name" value="Aminoacid dehydrogenase-like, N-terminal domain"/>
    <property type="match status" value="1"/>
</dbReference>
<dbReference type="GO" id="GO:0009423">
    <property type="term" value="P:chorismate biosynthetic process"/>
    <property type="evidence" value="ECO:0007669"/>
    <property type="project" value="UniProtKB-UniRule"/>
</dbReference>
<comment type="subcellular location">
    <subcellularLocation>
        <location evidence="11">Cytoplasm</location>
    </subcellularLocation>
</comment>
<dbReference type="PROSITE" id="PS01128">
    <property type="entry name" value="SHIKIMATE_KINASE"/>
    <property type="match status" value="1"/>
</dbReference>
<evidence type="ECO:0000256" key="11">
    <source>
        <dbReference type="HAMAP-Rule" id="MF_00109"/>
    </source>
</evidence>
<keyword evidence="5 11" id="KW-0808">Transferase</keyword>
<keyword evidence="11" id="KW-0963">Cytoplasm</keyword>
<comment type="catalytic activity">
    <reaction evidence="10 11">
        <text>shikimate + ATP = 3-phosphoshikimate + ADP + H(+)</text>
        <dbReference type="Rhea" id="RHEA:13121"/>
        <dbReference type="ChEBI" id="CHEBI:15378"/>
        <dbReference type="ChEBI" id="CHEBI:30616"/>
        <dbReference type="ChEBI" id="CHEBI:36208"/>
        <dbReference type="ChEBI" id="CHEBI:145989"/>
        <dbReference type="ChEBI" id="CHEBI:456216"/>
        <dbReference type="EC" id="2.7.1.71"/>
    </reaction>
</comment>
<dbReference type="Proteomes" id="UP000824124">
    <property type="component" value="Unassembled WGS sequence"/>
</dbReference>
<dbReference type="HAMAP" id="MF_00109">
    <property type="entry name" value="Shikimate_kinase"/>
    <property type="match status" value="1"/>
</dbReference>
<evidence type="ECO:0000256" key="6">
    <source>
        <dbReference type="ARBA" id="ARBA00022741"/>
    </source>
</evidence>
<dbReference type="GO" id="GO:0050661">
    <property type="term" value="F:NADP binding"/>
    <property type="evidence" value="ECO:0007669"/>
    <property type="project" value="TreeGrafter"/>
</dbReference>
<evidence type="ECO:0000256" key="8">
    <source>
        <dbReference type="ARBA" id="ARBA00022840"/>
    </source>
</evidence>
<reference evidence="13" key="2">
    <citation type="journal article" date="2021" name="PeerJ">
        <title>Extensive microbial diversity within the chicken gut microbiome revealed by metagenomics and culture.</title>
        <authorList>
            <person name="Gilroy R."/>
            <person name="Ravi A."/>
            <person name="Getino M."/>
            <person name="Pursley I."/>
            <person name="Horton D.L."/>
            <person name="Alikhan N.F."/>
            <person name="Baker D."/>
            <person name="Gharbi K."/>
            <person name="Hall N."/>
            <person name="Watson M."/>
            <person name="Adriaenssens E.M."/>
            <person name="Foster-Nyarko E."/>
            <person name="Jarju S."/>
            <person name="Secka A."/>
            <person name="Antonio M."/>
            <person name="Oren A."/>
            <person name="Chaudhuri R.R."/>
            <person name="La Ragione R."/>
            <person name="Hildebrand F."/>
            <person name="Pallen M.J."/>
        </authorList>
    </citation>
    <scope>NUCLEOTIDE SEQUENCE</scope>
    <source>
        <strain evidence="13">2830</strain>
    </source>
</reference>
<evidence type="ECO:0000256" key="3">
    <source>
        <dbReference type="ARBA" id="ARBA00012154"/>
    </source>
</evidence>
<dbReference type="GO" id="GO:0004764">
    <property type="term" value="F:shikimate 3-dehydrogenase (NADP+) activity"/>
    <property type="evidence" value="ECO:0007669"/>
    <property type="project" value="InterPro"/>
</dbReference>
<feature type="domain" description="Shikimate dehydrogenase substrate binding N-terminal" evidence="12">
    <location>
        <begin position="5"/>
        <end position="79"/>
    </location>
</feature>
<evidence type="ECO:0000256" key="1">
    <source>
        <dbReference type="ARBA" id="ARBA00004842"/>
    </source>
</evidence>
<evidence type="ECO:0000256" key="7">
    <source>
        <dbReference type="ARBA" id="ARBA00022777"/>
    </source>
</evidence>
<evidence type="ECO:0000256" key="2">
    <source>
        <dbReference type="ARBA" id="ARBA00004871"/>
    </source>
</evidence>
<proteinExistence type="inferred from homology"/>
<feature type="binding site" evidence="11">
    <location>
        <position position="285"/>
    </location>
    <ligand>
        <name>substrate</name>
    </ligand>
</feature>
<dbReference type="GO" id="GO:0008652">
    <property type="term" value="P:amino acid biosynthetic process"/>
    <property type="evidence" value="ECO:0007669"/>
    <property type="project" value="UniProtKB-KW"/>
</dbReference>
<dbReference type="Gene3D" id="3.40.50.300">
    <property type="entry name" value="P-loop containing nucleotide triphosphate hydrolases"/>
    <property type="match status" value="1"/>
</dbReference>
<dbReference type="CDD" id="cd00464">
    <property type="entry name" value="SK"/>
    <property type="match status" value="1"/>
</dbReference>
<dbReference type="EC" id="2.7.1.71" evidence="3 11"/>
<comment type="subunit">
    <text evidence="11">Monomer.</text>
</comment>
<comment type="similarity">
    <text evidence="11">Belongs to the shikimate kinase family.</text>
</comment>
<protein>
    <recommendedName>
        <fullName evidence="3 11">Shikimate kinase</fullName>
        <shortName evidence="11">SK</shortName>
        <ecNumber evidence="3 11">2.7.1.71</ecNumber>
    </recommendedName>
</protein>
<dbReference type="Pfam" id="PF08501">
    <property type="entry name" value="Shikimate_dh_N"/>
    <property type="match status" value="1"/>
</dbReference>
<keyword evidence="7 11" id="KW-0418">Kinase</keyword>
<comment type="cofactor">
    <cofactor evidence="11">
        <name>Mg(2+)</name>
        <dbReference type="ChEBI" id="CHEBI:18420"/>
    </cofactor>
    <text evidence="11">Binds 1 Mg(2+) ion per subunit.</text>
</comment>
<keyword evidence="8 11" id="KW-0067">ATP-binding</keyword>
<dbReference type="EMBL" id="DVMH01000022">
    <property type="protein sequence ID" value="HIU10531.1"/>
    <property type="molecule type" value="Genomic_DNA"/>
</dbReference>
<dbReference type="InterPro" id="IPR013708">
    <property type="entry name" value="Shikimate_DH-bd_N"/>
</dbReference>
<comment type="caution">
    <text evidence="11">Lacks conserved residue(s) required for the propagation of feature annotation.</text>
</comment>
<dbReference type="GO" id="GO:0019632">
    <property type="term" value="P:shikimate metabolic process"/>
    <property type="evidence" value="ECO:0007669"/>
    <property type="project" value="TreeGrafter"/>
</dbReference>
<accession>A0A9D1KZL2</accession>
<keyword evidence="11" id="KW-0460">Magnesium</keyword>
<feature type="binding site" evidence="11">
    <location>
        <position position="381"/>
    </location>
    <ligand>
        <name>substrate</name>
    </ligand>
</feature>
<dbReference type="GO" id="GO:0005524">
    <property type="term" value="F:ATP binding"/>
    <property type="evidence" value="ECO:0007669"/>
    <property type="project" value="UniProtKB-UniRule"/>
</dbReference>
<comment type="pathway">
    <text evidence="1 11">Metabolic intermediate biosynthesis; chorismate biosynthesis; chorismate from D-erythrose 4-phosphate and phosphoenolpyruvate: step 5/7.</text>
</comment>
<evidence type="ECO:0000313" key="13">
    <source>
        <dbReference type="EMBL" id="HIU10531.1"/>
    </source>
</evidence>
<dbReference type="PANTHER" id="PTHR21089:SF1">
    <property type="entry name" value="BIFUNCTIONAL 3-DEHYDROQUINATE DEHYDRATASE_SHIKIMATE DEHYDROGENASE, CHLOROPLASTIC"/>
    <property type="match status" value="1"/>
</dbReference>
<dbReference type="SUPFAM" id="SSF52540">
    <property type="entry name" value="P-loop containing nucleoside triphosphate hydrolases"/>
    <property type="match status" value="1"/>
</dbReference>
<dbReference type="InterPro" id="IPR000623">
    <property type="entry name" value="Shikimate_kinase/TSH1"/>
</dbReference>
<keyword evidence="9 11" id="KW-0057">Aromatic amino acid biosynthesis</keyword>
<dbReference type="InterPro" id="IPR022893">
    <property type="entry name" value="Shikimate_DH_fam"/>
</dbReference>
<feature type="binding site" evidence="11">
    <location>
        <begin position="263"/>
        <end position="268"/>
    </location>
    <ligand>
        <name>ATP</name>
        <dbReference type="ChEBI" id="CHEBI:30616"/>
    </ligand>
</feature>
<dbReference type="InterPro" id="IPR036291">
    <property type="entry name" value="NAD(P)-bd_dom_sf"/>
</dbReference>
<comment type="function">
    <text evidence="11">Catalyzes the specific phosphorylation of the 3-hydroxyl group of shikimic acid using ATP as a cosubstrate.</text>
</comment>
<feature type="binding site" evidence="11">
    <location>
        <position position="267"/>
    </location>
    <ligand>
        <name>Mg(2+)</name>
        <dbReference type="ChEBI" id="CHEBI:18420"/>
    </ligand>
</feature>
<gene>
    <name evidence="11" type="primary">aroK</name>
    <name evidence="13" type="ORF">IAB00_04705</name>
</gene>
<feature type="binding site" evidence="11">
    <location>
        <position position="309"/>
    </location>
    <ligand>
        <name>substrate</name>
    </ligand>
</feature>
<dbReference type="AlphaFoldDB" id="A0A9D1KZL2"/>
<comment type="caution">
    <text evidence="13">The sequence shown here is derived from an EMBL/GenBank/DDBJ whole genome shotgun (WGS) entry which is preliminary data.</text>
</comment>
<evidence type="ECO:0000313" key="14">
    <source>
        <dbReference type="Proteomes" id="UP000824124"/>
    </source>
</evidence>
<dbReference type="GO" id="GO:0004765">
    <property type="term" value="F:shikimate kinase activity"/>
    <property type="evidence" value="ECO:0007669"/>
    <property type="project" value="UniProtKB-UniRule"/>
</dbReference>
<keyword evidence="4 11" id="KW-0028">Amino-acid biosynthesis</keyword>
<sequence>MEYGLIGEKLGHSFSPELHRELADYDYQLCPLSPQELPGFMQRAEFRAINVTIPYKEKVMPFLTEIDARAQAIGAVNTIVNNNGRLYGHNTDFAGFDYLLQKHGIDPQDKNVLIMGAGGAGKCAAAVLASRGAAKIYQADRVRGENLITYEEAQQLADVQIIVNATPSGMYPANDAPLLLNLSRFPRLEAVADVVYNPLKTNLVLTAEELGLTACGGLEMLVAQAKFAAEYFLDTQIPDSEIDRIYQKLLRQKQNIALIGMPGSGKTTVGQILAKLCGKTLVDSDAQVEKTAGKTIKEIFEAEGEAAFRQMEAQTIAAIAKQDGQIIATGGGAVLDFANVQNLRQNSILIWLDKPAAELSLNDKRPLSPNQAANIKLYQQRQPLYQAAADLRIENCGTAEEAAEAVLAQLRWHKEAAK</sequence>
<reference evidence="13" key="1">
    <citation type="submission" date="2020-10" db="EMBL/GenBank/DDBJ databases">
        <authorList>
            <person name="Gilroy R."/>
        </authorList>
    </citation>
    <scope>NUCLEOTIDE SEQUENCE</scope>
    <source>
        <strain evidence="13">2830</strain>
    </source>
</reference>
<comment type="pathway">
    <text evidence="2">Metabolic intermediate biosynthesis; chorismate biosynthesis; chorismate from D-erythrose 4-phosphate and phosphoenolpyruvate: step 4/7.</text>
</comment>
<dbReference type="PRINTS" id="PR01100">
    <property type="entry name" value="SHIKIMTKNASE"/>
</dbReference>
<feature type="binding site" evidence="11">
    <location>
        <position position="331"/>
    </location>
    <ligand>
        <name>substrate</name>
    </ligand>
</feature>
<dbReference type="Pfam" id="PF01202">
    <property type="entry name" value="SKI"/>
    <property type="match status" value="1"/>
</dbReference>
<keyword evidence="11" id="KW-0479">Metal-binding</keyword>